<name>A0ABY2FX44_9FLAO</name>
<accession>A0ABY2FX44</accession>
<comment type="caution">
    <text evidence="1">The sequence shown here is derived from an EMBL/GenBank/DDBJ whole genome shotgun (WGS) entry which is preliminary data.</text>
</comment>
<reference evidence="1 2" key="1">
    <citation type="submission" date="2019-03" db="EMBL/GenBank/DDBJ databases">
        <title>Genomic Encyclopedia of Archaeal and Bacterial Type Strains, Phase II (KMG-II): from individual species to whole genera.</title>
        <authorList>
            <person name="Goeker M."/>
        </authorList>
    </citation>
    <scope>NUCLEOTIDE SEQUENCE [LARGE SCALE GENOMIC DNA]</scope>
    <source>
        <strain evidence="1 2">DSM 15235</strain>
    </source>
</reference>
<dbReference type="Proteomes" id="UP000295709">
    <property type="component" value="Unassembled WGS sequence"/>
</dbReference>
<sequence>MLFKIIIETNLQQLDDKYNLLIFISKIVKNYGL</sequence>
<gene>
    <name evidence="1" type="ORF">BCF50_0121</name>
</gene>
<proteinExistence type="predicted"/>
<protein>
    <submittedName>
        <fullName evidence="1">Uncharacterized protein</fullName>
    </submittedName>
</protein>
<organism evidence="1 2">
    <name type="scientific">Chryseobacterium daecheongense</name>
    <dbReference type="NCBI Taxonomy" id="192389"/>
    <lineage>
        <taxon>Bacteria</taxon>
        <taxon>Pseudomonadati</taxon>
        <taxon>Bacteroidota</taxon>
        <taxon>Flavobacteriia</taxon>
        <taxon>Flavobacteriales</taxon>
        <taxon>Weeksellaceae</taxon>
        <taxon>Chryseobacterium group</taxon>
        <taxon>Chryseobacterium</taxon>
    </lineage>
</organism>
<keyword evidence="2" id="KW-1185">Reference proteome</keyword>
<evidence type="ECO:0000313" key="1">
    <source>
        <dbReference type="EMBL" id="TDX94357.1"/>
    </source>
</evidence>
<dbReference type="EMBL" id="SOQW01000001">
    <property type="protein sequence ID" value="TDX94357.1"/>
    <property type="molecule type" value="Genomic_DNA"/>
</dbReference>
<evidence type="ECO:0000313" key="2">
    <source>
        <dbReference type="Proteomes" id="UP000295709"/>
    </source>
</evidence>